<comment type="caution">
    <text evidence="9">Lacks conserved residue(s) required for the propagation of feature annotation.</text>
</comment>
<evidence type="ECO:0000256" key="7">
    <source>
        <dbReference type="ARBA" id="ARBA00023010"/>
    </source>
</evidence>
<feature type="domain" description="SecDF P1 head subdomain" evidence="12">
    <location>
        <begin position="130"/>
        <end position="235"/>
    </location>
</feature>
<dbReference type="InterPro" id="IPR005791">
    <property type="entry name" value="SecD"/>
</dbReference>
<dbReference type="GO" id="GO:0043952">
    <property type="term" value="P:protein transport by the Sec complex"/>
    <property type="evidence" value="ECO:0007669"/>
    <property type="project" value="UniProtKB-UniRule"/>
</dbReference>
<dbReference type="GO" id="GO:0065002">
    <property type="term" value="P:intracellular protein transmembrane transport"/>
    <property type="evidence" value="ECO:0007669"/>
    <property type="project" value="UniProtKB-UniRule"/>
</dbReference>
<dbReference type="Pfam" id="PF21760">
    <property type="entry name" value="SecD_1st"/>
    <property type="match status" value="1"/>
</dbReference>
<dbReference type="GO" id="GO:0006605">
    <property type="term" value="P:protein targeting"/>
    <property type="evidence" value="ECO:0007669"/>
    <property type="project" value="UniProtKB-UniRule"/>
</dbReference>
<proteinExistence type="inferred from homology"/>
<dbReference type="Pfam" id="PF02355">
    <property type="entry name" value="SecD_SecF_C"/>
    <property type="match status" value="1"/>
</dbReference>
<evidence type="ECO:0000256" key="6">
    <source>
        <dbReference type="ARBA" id="ARBA00022989"/>
    </source>
</evidence>
<feature type="domain" description="Protein export membrane protein SecD/SecF C-terminal" evidence="10">
    <location>
        <begin position="236"/>
        <end position="408"/>
    </location>
</feature>
<organism evidence="13 14">
    <name type="scientific">Hominilimicola fabiformis</name>
    <dbReference type="NCBI Taxonomy" id="2885356"/>
    <lineage>
        <taxon>Bacteria</taxon>
        <taxon>Bacillati</taxon>
        <taxon>Bacillota</taxon>
        <taxon>Clostridia</taxon>
        <taxon>Eubacteriales</taxon>
        <taxon>Oscillospiraceae</taxon>
        <taxon>Hominilimicola</taxon>
    </lineage>
</organism>
<dbReference type="GO" id="GO:0005886">
    <property type="term" value="C:plasma membrane"/>
    <property type="evidence" value="ECO:0007669"/>
    <property type="project" value="UniProtKB-SubCell"/>
</dbReference>
<dbReference type="PANTHER" id="PTHR30081">
    <property type="entry name" value="PROTEIN-EXPORT MEMBRANE PROTEIN SEC"/>
    <property type="match status" value="1"/>
</dbReference>
<keyword evidence="8 9" id="KW-0472">Membrane</keyword>
<dbReference type="NCBIfam" id="TIGR00916">
    <property type="entry name" value="2A0604s01"/>
    <property type="match status" value="1"/>
</dbReference>
<evidence type="ECO:0000259" key="10">
    <source>
        <dbReference type="Pfam" id="PF02355"/>
    </source>
</evidence>
<evidence type="ECO:0000313" key="13">
    <source>
        <dbReference type="EMBL" id="MCC2210436.1"/>
    </source>
</evidence>
<dbReference type="NCBIfam" id="TIGR01129">
    <property type="entry name" value="secD"/>
    <property type="match status" value="1"/>
</dbReference>
<evidence type="ECO:0000256" key="5">
    <source>
        <dbReference type="ARBA" id="ARBA00022927"/>
    </source>
</evidence>
<evidence type="ECO:0000259" key="12">
    <source>
        <dbReference type="Pfam" id="PF22599"/>
    </source>
</evidence>
<dbReference type="Gene3D" id="3.30.70.3400">
    <property type="match status" value="1"/>
</dbReference>
<reference evidence="13 14" key="1">
    <citation type="submission" date="2021-10" db="EMBL/GenBank/DDBJ databases">
        <title>Anaerobic single-cell dispensing facilitates the cultivation of human gut bacteria.</title>
        <authorList>
            <person name="Afrizal A."/>
        </authorList>
    </citation>
    <scope>NUCLEOTIDE SEQUENCE [LARGE SCALE GENOMIC DNA]</scope>
    <source>
        <strain evidence="13 14">CLA-AA-H232</strain>
    </source>
</reference>
<evidence type="ECO:0000313" key="14">
    <source>
        <dbReference type="Proteomes" id="UP001198242"/>
    </source>
</evidence>
<dbReference type="RefSeq" id="WP_022229077.1">
    <property type="nucleotide sequence ID" value="NZ_JAJEQM010000007.1"/>
</dbReference>
<comment type="function">
    <text evidence="9">Part of the Sec protein translocase complex. Interacts with the SecYEG preprotein conducting channel. SecDF uses the proton motive force (PMF) to complete protein translocation after the ATP-dependent function of SecA.</text>
</comment>
<dbReference type="Gene3D" id="3.30.1360.200">
    <property type="match status" value="1"/>
</dbReference>
<evidence type="ECO:0000256" key="3">
    <source>
        <dbReference type="ARBA" id="ARBA00022475"/>
    </source>
</evidence>
<name>A0AAE3DXY9_9FIRM</name>
<keyword evidence="6 9" id="KW-1133">Transmembrane helix</keyword>
<comment type="caution">
    <text evidence="13">The sequence shown here is derived from an EMBL/GenBank/DDBJ whole genome shotgun (WGS) entry which is preliminary data.</text>
</comment>
<comment type="similarity">
    <text evidence="9">Belongs to the SecD/SecF family. SecD subfamily.</text>
</comment>
<dbReference type="SUPFAM" id="SSF82866">
    <property type="entry name" value="Multidrug efflux transporter AcrB transmembrane domain"/>
    <property type="match status" value="1"/>
</dbReference>
<evidence type="ECO:0000256" key="2">
    <source>
        <dbReference type="ARBA" id="ARBA00022448"/>
    </source>
</evidence>
<dbReference type="InterPro" id="IPR048634">
    <property type="entry name" value="SecD_SecF_C"/>
</dbReference>
<dbReference type="Proteomes" id="UP001198242">
    <property type="component" value="Unassembled WGS sequence"/>
</dbReference>
<comment type="subunit">
    <text evidence="9">Forms a complex with SecF. Part of the essential Sec protein translocation apparatus which comprises SecA, SecYEG and auxiliary proteins SecDF. Other proteins may also be involved.</text>
</comment>
<dbReference type="HAMAP" id="MF_01463_B">
    <property type="entry name" value="SecD_B"/>
    <property type="match status" value="1"/>
</dbReference>
<gene>
    <name evidence="9 13" type="primary">secD</name>
    <name evidence="13" type="ORF">LKE05_06480</name>
</gene>
<evidence type="ECO:0000259" key="11">
    <source>
        <dbReference type="Pfam" id="PF21760"/>
    </source>
</evidence>
<evidence type="ECO:0000256" key="4">
    <source>
        <dbReference type="ARBA" id="ARBA00022692"/>
    </source>
</evidence>
<feature type="transmembrane region" description="Helical" evidence="9">
    <location>
        <begin position="379"/>
        <end position="405"/>
    </location>
</feature>
<dbReference type="InterPro" id="IPR054384">
    <property type="entry name" value="SecDF_P1_head"/>
</dbReference>
<keyword evidence="7 9" id="KW-0811">Translocation</keyword>
<keyword evidence="5 9" id="KW-0653">Protein transport</keyword>
<feature type="transmembrane region" description="Helical" evidence="9">
    <location>
        <begin position="310"/>
        <end position="332"/>
    </location>
</feature>
<dbReference type="Pfam" id="PF22599">
    <property type="entry name" value="SecDF_P1_head"/>
    <property type="match status" value="1"/>
</dbReference>
<keyword evidence="2 9" id="KW-0813">Transport</keyword>
<dbReference type="AlphaFoldDB" id="A0AAE3DXY9"/>
<dbReference type="InterPro" id="IPR022646">
    <property type="entry name" value="SecD/SecF_CS"/>
</dbReference>
<evidence type="ECO:0000256" key="9">
    <source>
        <dbReference type="HAMAP-Rule" id="MF_01463"/>
    </source>
</evidence>
<keyword evidence="3 9" id="KW-1003">Cell membrane</keyword>
<keyword evidence="14" id="KW-1185">Reference proteome</keyword>
<feature type="transmembrane region" description="Helical" evidence="9">
    <location>
        <begin position="286"/>
        <end position="304"/>
    </location>
</feature>
<dbReference type="GO" id="GO:0015450">
    <property type="term" value="F:protein-transporting ATPase activity"/>
    <property type="evidence" value="ECO:0007669"/>
    <property type="project" value="InterPro"/>
</dbReference>
<dbReference type="InterPro" id="IPR048631">
    <property type="entry name" value="SecD_1st"/>
</dbReference>
<evidence type="ECO:0000256" key="1">
    <source>
        <dbReference type="ARBA" id="ARBA00004651"/>
    </source>
</evidence>
<dbReference type="Pfam" id="PF07549">
    <property type="entry name" value="Sec_GG"/>
    <property type="match status" value="1"/>
</dbReference>
<sequence length="431" mass="45531">MKKKSIITLCFVVVCAILLNYVAFIGFNIAGFSYGGMFGETGIKKGIDLAGGSVITFQADSDAPTDDQMQVVESIFQTRMTNAGYTEARISQGEGGKITVEIPSVFETDQAASLLGDTAKLTFNDADGNVILDGATDIKNASYQYGKTSQTGSAQSYVQVEFNAEAKQKFADATKAAAARSSEGKNYISIQMDGKDISSPRVSEEINSDSCIISGDFTPETAQDLANKIKSGQLPFDMKVISQETVGAELGANALPTSLLAAAIGIILIMIFMVIMYRIPGLIADISLLIYVGLIGLAMGIFHVNLSLSGIAGIVLSIGMAVDADCIIFERMKEELKVGKTIRASVSAGFDKAFSAILDSNITTIISCVVLYISGIGAVTGFATTLGIGVILSMFTAIVITKFLLKQLVGIGIENRSLFYNAKAKKGGAEE</sequence>
<keyword evidence="4 9" id="KW-0812">Transmembrane</keyword>
<evidence type="ECO:0000256" key="8">
    <source>
        <dbReference type="ARBA" id="ARBA00023136"/>
    </source>
</evidence>
<feature type="transmembrane region" description="Helical" evidence="9">
    <location>
        <begin position="353"/>
        <end position="373"/>
    </location>
</feature>
<protein>
    <recommendedName>
        <fullName evidence="9">Protein translocase subunit SecD</fullName>
    </recommendedName>
</protein>
<dbReference type="EMBL" id="JAJEQM010000007">
    <property type="protein sequence ID" value="MCC2210436.1"/>
    <property type="molecule type" value="Genomic_DNA"/>
</dbReference>
<dbReference type="InterPro" id="IPR022813">
    <property type="entry name" value="SecD/SecF_arch_bac"/>
</dbReference>
<dbReference type="InterPro" id="IPR001036">
    <property type="entry name" value="Acrflvin-R"/>
</dbReference>
<dbReference type="PRINTS" id="PR00702">
    <property type="entry name" value="ACRIFLAVINRP"/>
</dbReference>
<comment type="subcellular location">
    <subcellularLocation>
        <location evidence="1 9">Cell membrane</location>
        <topology evidence="1 9">Multi-pass membrane protein</topology>
    </subcellularLocation>
</comment>
<feature type="transmembrane region" description="Helical" evidence="9">
    <location>
        <begin position="259"/>
        <end position="279"/>
    </location>
</feature>
<accession>A0AAE3DXY9</accession>
<dbReference type="InterPro" id="IPR055344">
    <property type="entry name" value="SecD_SecF_C_bact"/>
</dbReference>
<dbReference type="Gene3D" id="1.20.1640.10">
    <property type="entry name" value="Multidrug efflux transporter AcrB transmembrane domain"/>
    <property type="match status" value="1"/>
</dbReference>
<dbReference type="PANTHER" id="PTHR30081:SF1">
    <property type="entry name" value="PROTEIN TRANSLOCASE SUBUNIT SECD"/>
    <property type="match status" value="1"/>
</dbReference>
<feature type="domain" description="Protein translocase subunit SecDF P1" evidence="11">
    <location>
        <begin position="73"/>
        <end position="127"/>
    </location>
</feature>